<evidence type="ECO:0008006" key="4">
    <source>
        <dbReference type="Google" id="ProtNLM"/>
    </source>
</evidence>
<feature type="region of interest" description="Disordered" evidence="1">
    <location>
        <begin position="73"/>
        <end position="103"/>
    </location>
</feature>
<organism evidence="2 3">
    <name type="scientific">Streptomyces rhizosphaericus</name>
    <dbReference type="NCBI Taxonomy" id="114699"/>
    <lineage>
        <taxon>Bacteria</taxon>
        <taxon>Bacillati</taxon>
        <taxon>Actinomycetota</taxon>
        <taxon>Actinomycetes</taxon>
        <taxon>Kitasatosporales</taxon>
        <taxon>Streptomycetaceae</taxon>
        <taxon>Streptomyces</taxon>
        <taxon>Streptomyces violaceusniger group</taxon>
    </lineage>
</organism>
<dbReference type="Gene3D" id="3.20.20.100">
    <property type="entry name" value="NADP-dependent oxidoreductase domain"/>
    <property type="match status" value="1"/>
</dbReference>
<dbReference type="EMBL" id="BAAAID010000001">
    <property type="protein sequence ID" value="GAA0915208.1"/>
    <property type="molecule type" value="Genomic_DNA"/>
</dbReference>
<dbReference type="SUPFAM" id="SSF51430">
    <property type="entry name" value="NAD(P)-linked oxidoreductase"/>
    <property type="match status" value="1"/>
</dbReference>
<evidence type="ECO:0000313" key="2">
    <source>
        <dbReference type="EMBL" id="GAA0915208.1"/>
    </source>
</evidence>
<accession>A0ABN1NRY6</accession>
<proteinExistence type="predicted"/>
<name>A0ABN1NRY6_9ACTN</name>
<sequence length="103" mass="10983">MPVTPVTGTAPDPNSQGTEGNGATVKTREPGRTGIRVSPYCLSTMMFGQAGNPDHDDCVRIIHRALDSGTNFIDTADVSYTPPSVQLPSLRRRSADERAAVAR</sequence>
<dbReference type="InterPro" id="IPR036812">
    <property type="entry name" value="NAD(P)_OxRdtase_dom_sf"/>
</dbReference>
<reference evidence="2 3" key="1">
    <citation type="journal article" date="2019" name="Int. J. Syst. Evol. Microbiol.">
        <title>The Global Catalogue of Microorganisms (GCM) 10K type strain sequencing project: providing services to taxonomists for standard genome sequencing and annotation.</title>
        <authorList>
            <consortium name="The Broad Institute Genomics Platform"/>
            <consortium name="The Broad Institute Genome Sequencing Center for Infectious Disease"/>
            <person name="Wu L."/>
            <person name="Ma J."/>
        </authorList>
    </citation>
    <scope>NUCLEOTIDE SEQUENCE [LARGE SCALE GENOMIC DNA]</scope>
    <source>
        <strain evidence="2 3">JCM 11444</strain>
    </source>
</reference>
<gene>
    <name evidence="2" type="ORF">GCM10009575_002240</name>
</gene>
<protein>
    <recommendedName>
        <fullName evidence="4">NADP-dependent oxidoreductase domain-containing protein</fullName>
    </recommendedName>
</protein>
<feature type="region of interest" description="Disordered" evidence="1">
    <location>
        <begin position="1"/>
        <end position="34"/>
    </location>
</feature>
<feature type="compositionally biased region" description="Basic and acidic residues" evidence="1">
    <location>
        <begin position="93"/>
        <end position="103"/>
    </location>
</feature>
<keyword evidence="3" id="KW-1185">Reference proteome</keyword>
<evidence type="ECO:0000256" key="1">
    <source>
        <dbReference type="SAM" id="MobiDB-lite"/>
    </source>
</evidence>
<comment type="caution">
    <text evidence="2">The sequence shown here is derived from an EMBL/GenBank/DDBJ whole genome shotgun (WGS) entry which is preliminary data.</text>
</comment>
<evidence type="ECO:0000313" key="3">
    <source>
        <dbReference type="Proteomes" id="UP001500418"/>
    </source>
</evidence>
<dbReference type="Proteomes" id="UP001500418">
    <property type="component" value="Unassembled WGS sequence"/>
</dbReference>